<name>A0A9R0J8B5_SPIOL</name>
<reference evidence="4" key="2">
    <citation type="submission" date="2025-08" db="UniProtKB">
        <authorList>
            <consortium name="RefSeq"/>
        </authorList>
    </citation>
    <scope>IDENTIFICATION</scope>
    <source>
        <tissue evidence="4">Leaf</tissue>
    </source>
</reference>
<keyword evidence="3" id="KW-1185">Reference proteome</keyword>
<feature type="compositionally biased region" description="Pro residues" evidence="1">
    <location>
        <begin position="393"/>
        <end position="405"/>
    </location>
</feature>
<evidence type="ECO:0000259" key="2">
    <source>
        <dbReference type="Pfam" id="PF03732"/>
    </source>
</evidence>
<dbReference type="CDD" id="cd00303">
    <property type="entry name" value="retropepsin_like"/>
    <property type="match status" value="1"/>
</dbReference>
<gene>
    <name evidence="4" type="primary">LOC110801984</name>
</gene>
<dbReference type="PANTHER" id="PTHR33067">
    <property type="entry name" value="RNA-DIRECTED DNA POLYMERASE-RELATED"/>
    <property type="match status" value="1"/>
</dbReference>
<dbReference type="KEGG" id="soe:110801984"/>
<organism evidence="3 4">
    <name type="scientific">Spinacia oleracea</name>
    <name type="common">Spinach</name>
    <dbReference type="NCBI Taxonomy" id="3562"/>
    <lineage>
        <taxon>Eukaryota</taxon>
        <taxon>Viridiplantae</taxon>
        <taxon>Streptophyta</taxon>
        <taxon>Embryophyta</taxon>
        <taxon>Tracheophyta</taxon>
        <taxon>Spermatophyta</taxon>
        <taxon>Magnoliopsida</taxon>
        <taxon>eudicotyledons</taxon>
        <taxon>Gunneridae</taxon>
        <taxon>Pentapetalae</taxon>
        <taxon>Caryophyllales</taxon>
        <taxon>Chenopodiaceae</taxon>
        <taxon>Chenopodioideae</taxon>
        <taxon>Anserineae</taxon>
        <taxon>Spinacia</taxon>
    </lineage>
</organism>
<dbReference type="GeneID" id="110801984"/>
<accession>A0A9R0J8B5</accession>
<dbReference type="Gene3D" id="2.40.70.10">
    <property type="entry name" value="Acid Proteases"/>
    <property type="match status" value="1"/>
</dbReference>
<dbReference type="Proteomes" id="UP000813463">
    <property type="component" value="Chromosome 3"/>
</dbReference>
<dbReference type="PANTHER" id="PTHR33067:SF31">
    <property type="entry name" value="RNA-DIRECTED DNA POLYMERASE"/>
    <property type="match status" value="1"/>
</dbReference>
<feature type="region of interest" description="Disordered" evidence="1">
    <location>
        <begin position="472"/>
        <end position="500"/>
    </location>
</feature>
<dbReference type="Pfam" id="PF03732">
    <property type="entry name" value="Retrotrans_gag"/>
    <property type="match status" value="1"/>
</dbReference>
<dbReference type="RefSeq" id="XP_021863091.2">
    <property type="nucleotide sequence ID" value="XM_022007399.2"/>
</dbReference>
<feature type="region of interest" description="Disordered" evidence="1">
    <location>
        <begin position="386"/>
        <end position="408"/>
    </location>
</feature>
<dbReference type="AlphaFoldDB" id="A0A9R0J8B5"/>
<feature type="compositionally biased region" description="Acidic residues" evidence="1">
    <location>
        <begin position="564"/>
        <end position="579"/>
    </location>
</feature>
<dbReference type="InterPro" id="IPR005162">
    <property type="entry name" value="Retrotrans_gag_dom"/>
</dbReference>
<proteinExistence type="predicted"/>
<protein>
    <recommendedName>
        <fullName evidence="2">Retrotransposon gag domain-containing protein</fullName>
    </recommendedName>
</protein>
<feature type="region of interest" description="Disordered" evidence="1">
    <location>
        <begin position="543"/>
        <end position="583"/>
    </location>
</feature>
<feature type="domain" description="Retrotransposon gag" evidence="2">
    <location>
        <begin position="220"/>
        <end position="312"/>
    </location>
</feature>
<dbReference type="InterPro" id="IPR021109">
    <property type="entry name" value="Peptidase_aspartic_dom_sf"/>
</dbReference>
<evidence type="ECO:0000313" key="3">
    <source>
        <dbReference type="Proteomes" id="UP000813463"/>
    </source>
</evidence>
<evidence type="ECO:0000313" key="4">
    <source>
        <dbReference type="RefSeq" id="XP_021863091.2"/>
    </source>
</evidence>
<reference evidence="3" key="1">
    <citation type="journal article" date="2021" name="Nat. Commun.">
        <title>Genomic analyses provide insights into spinach domestication and the genetic basis of agronomic traits.</title>
        <authorList>
            <person name="Cai X."/>
            <person name="Sun X."/>
            <person name="Xu C."/>
            <person name="Sun H."/>
            <person name="Wang X."/>
            <person name="Ge C."/>
            <person name="Zhang Z."/>
            <person name="Wang Q."/>
            <person name="Fei Z."/>
            <person name="Jiao C."/>
            <person name="Wang Q."/>
        </authorList>
    </citation>
    <scope>NUCLEOTIDE SEQUENCE [LARGE SCALE GENOMIC DNA]</scope>
    <source>
        <strain evidence="3">cv. Varoflay</strain>
    </source>
</reference>
<sequence length="803" mass="90753">MENNNENIIKGSELMVKLNLTNFLEWQDKLVEVVKLNGIEYALFYPLPSYYARDMTPERHAACDANLQKVMSLMLSNIPNDCHRRGRSRQRSLHPLDLELERTLRRLRRVRTRSSSHNRFESLSVGVEQEESEQTFGTMALPVKNLGIPGAFEATCGIQAPTTNNNNFEIKPALINLVQSHPFCGKSNESPHEHLKQYEHYCDTIKHNGVTSDYVRLTQFRFSLLGRASDWLDKEVKPNSLRTWNEVTSVFSSKFYSHGKTAEYRHKIQSFEQKRDESVFEAWDRFKEYQRECPHHGIPKWLLLQTFYLGLSPTSKTSLDAGAGGPIMNKTEDQIEQIIEYVVQNYQAWHVGARDYDSKGRNDDGKGSVYAMEQARIIEKLSSRLEKLESTPSQPPSPSIIPPPSATLLTKGKSKVSSYDTMPPGTSFCDNYQDFGHFPNDCPLVHNVSYVDYNPSCEGDFDMEYAHALNERSRNDNPNNQNFARQAPRGPPMYGSYQGYGQGAQLANTIKEHHAHTSLPPQSQVPKQMNAIVTRSGRILDDVPRANKVSKSNAKDQEGVVESSDNDVVEEEPPIDDVGDTPIPKEATLLPLPTPKHPYPQRFIRHKLDVQFSKFLDVLRKLHITIPFTDVLKQIPTYSRFLKEILSGKRDCDVKETVNLTENYSAIILNQTPPKLKDPGSFSIPYAIKKLEISNALCDLGASVSLMPYLVFTKLEVGDLVPTNITLQLVDRSVKYPIGKIEDVPLRVGGFVIPVDFVVLDIDEDVHVPIILGRPFLATAGAIIDVKQGKFTLKVGKDSFFLT</sequence>
<evidence type="ECO:0000256" key="1">
    <source>
        <dbReference type="SAM" id="MobiDB-lite"/>
    </source>
</evidence>